<accession>A0A8S9MRS4</accession>
<dbReference type="AlphaFoldDB" id="A0A8S9MRS4"/>
<dbReference type="Proteomes" id="UP000712281">
    <property type="component" value="Unassembled WGS sequence"/>
</dbReference>
<reference evidence="1" key="1">
    <citation type="submission" date="2019-12" db="EMBL/GenBank/DDBJ databases">
        <title>Genome sequencing and annotation of Brassica cretica.</title>
        <authorList>
            <person name="Studholme D.J."/>
            <person name="Sarris P.F."/>
        </authorList>
    </citation>
    <scope>NUCLEOTIDE SEQUENCE</scope>
    <source>
        <strain evidence="1">PFS-001/15</strain>
        <tissue evidence="1">Leaf</tissue>
    </source>
</reference>
<organism evidence="1 2">
    <name type="scientific">Brassica cretica</name>
    <name type="common">Mustard</name>
    <dbReference type="NCBI Taxonomy" id="69181"/>
    <lineage>
        <taxon>Eukaryota</taxon>
        <taxon>Viridiplantae</taxon>
        <taxon>Streptophyta</taxon>
        <taxon>Embryophyta</taxon>
        <taxon>Tracheophyta</taxon>
        <taxon>Spermatophyta</taxon>
        <taxon>Magnoliopsida</taxon>
        <taxon>eudicotyledons</taxon>
        <taxon>Gunneridae</taxon>
        <taxon>Pentapetalae</taxon>
        <taxon>rosids</taxon>
        <taxon>malvids</taxon>
        <taxon>Brassicales</taxon>
        <taxon>Brassicaceae</taxon>
        <taxon>Brassiceae</taxon>
        <taxon>Brassica</taxon>
    </lineage>
</organism>
<name>A0A8S9MRS4_BRACR</name>
<evidence type="ECO:0000313" key="1">
    <source>
        <dbReference type="EMBL" id="KAF2620216.1"/>
    </source>
</evidence>
<evidence type="ECO:0000313" key="2">
    <source>
        <dbReference type="Proteomes" id="UP000712281"/>
    </source>
</evidence>
<protein>
    <submittedName>
        <fullName evidence="1">Uncharacterized protein</fullName>
    </submittedName>
</protein>
<gene>
    <name evidence="1" type="ORF">F2Q68_00039971</name>
</gene>
<dbReference type="EMBL" id="QGKW02000007">
    <property type="protein sequence ID" value="KAF2620216.1"/>
    <property type="molecule type" value="Genomic_DNA"/>
</dbReference>
<sequence length="126" mass="13807">MEIPFLLRGELCGVFFAGDAVKVRFFVLSAATDFFTGFCCSLLPAGLRTDRNSRSEESTECTIGSTRSQKVLLVQRVHRRLGCSPPGQVPWTNVKAKTKAKPITLPFNETVSFILLGHVSASQNSN</sequence>
<comment type="caution">
    <text evidence="1">The sequence shown here is derived from an EMBL/GenBank/DDBJ whole genome shotgun (WGS) entry which is preliminary data.</text>
</comment>
<proteinExistence type="predicted"/>